<comment type="caution">
    <text evidence="2">The sequence shown here is derived from an EMBL/GenBank/DDBJ whole genome shotgun (WGS) entry which is preliminary data.</text>
</comment>
<reference evidence="2 3" key="1">
    <citation type="journal article" date="2023" name="Sci. Data">
        <title>Genome assembly of the Korean intertidal mud-creeper Batillaria attramentaria.</title>
        <authorList>
            <person name="Patra A.K."/>
            <person name="Ho P.T."/>
            <person name="Jun S."/>
            <person name="Lee S.J."/>
            <person name="Kim Y."/>
            <person name="Won Y.J."/>
        </authorList>
    </citation>
    <scope>NUCLEOTIDE SEQUENCE [LARGE SCALE GENOMIC DNA]</scope>
    <source>
        <strain evidence="2">Wonlab-2016</strain>
    </source>
</reference>
<organism evidence="2 3">
    <name type="scientific">Batillaria attramentaria</name>
    <dbReference type="NCBI Taxonomy" id="370345"/>
    <lineage>
        <taxon>Eukaryota</taxon>
        <taxon>Metazoa</taxon>
        <taxon>Spiralia</taxon>
        <taxon>Lophotrochozoa</taxon>
        <taxon>Mollusca</taxon>
        <taxon>Gastropoda</taxon>
        <taxon>Caenogastropoda</taxon>
        <taxon>Sorbeoconcha</taxon>
        <taxon>Cerithioidea</taxon>
        <taxon>Batillariidae</taxon>
        <taxon>Batillaria</taxon>
    </lineage>
</organism>
<gene>
    <name evidence="2" type="ORF">BaRGS_00006796</name>
</gene>
<accession>A0ABD0LST1</accession>
<dbReference type="AlphaFoldDB" id="A0ABD0LST1"/>
<dbReference type="EMBL" id="JACVVK020000028">
    <property type="protein sequence ID" value="KAK7502044.1"/>
    <property type="molecule type" value="Genomic_DNA"/>
</dbReference>
<evidence type="ECO:0000256" key="1">
    <source>
        <dbReference type="SAM" id="MobiDB-lite"/>
    </source>
</evidence>
<sequence length="86" mass="9471">MPAVYPPMMCNAQQRKVITALLIPGKSTVKTIICLPVVTLRWSASLWVLSVIRNSIQPIHKGATAGRQKQVYSGNAERGKAQVSRR</sequence>
<protein>
    <submittedName>
        <fullName evidence="2">Uncharacterized protein</fullName>
    </submittedName>
</protein>
<proteinExistence type="predicted"/>
<dbReference type="Proteomes" id="UP001519460">
    <property type="component" value="Unassembled WGS sequence"/>
</dbReference>
<feature type="region of interest" description="Disordered" evidence="1">
    <location>
        <begin position="67"/>
        <end position="86"/>
    </location>
</feature>
<evidence type="ECO:0000313" key="3">
    <source>
        <dbReference type="Proteomes" id="UP001519460"/>
    </source>
</evidence>
<evidence type="ECO:0000313" key="2">
    <source>
        <dbReference type="EMBL" id="KAK7502044.1"/>
    </source>
</evidence>
<name>A0ABD0LST1_9CAEN</name>
<keyword evidence="3" id="KW-1185">Reference proteome</keyword>